<dbReference type="SUPFAM" id="SSF48150">
    <property type="entry name" value="DNA-glycosylase"/>
    <property type="match status" value="1"/>
</dbReference>
<dbReference type="PANTHER" id="PTHR42944">
    <property type="entry name" value="ADENINE DNA GLYCOSYLASE"/>
    <property type="match status" value="1"/>
</dbReference>
<evidence type="ECO:0000256" key="6">
    <source>
        <dbReference type="ARBA" id="ARBA00023004"/>
    </source>
</evidence>
<dbReference type="Gene3D" id="1.10.1670.10">
    <property type="entry name" value="Helix-hairpin-Helix base-excision DNA repair enzymes (C-terminal)"/>
    <property type="match status" value="1"/>
</dbReference>
<keyword evidence="5" id="KW-0378">Hydrolase</keyword>
<accession>A0A1G2R5H4</accession>
<evidence type="ECO:0000256" key="5">
    <source>
        <dbReference type="ARBA" id="ARBA00022801"/>
    </source>
</evidence>
<keyword evidence="7" id="KW-0411">Iron-sulfur</keyword>
<dbReference type="GO" id="GO:0046872">
    <property type="term" value="F:metal ion binding"/>
    <property type="evidence" value="ECO:0007669"/>
    <property type="project" value="UniProtKB-KW"/>
</dbReference>
<sequence>MTIPAFRKTILQWYASHRRNMPWRNTKNPYEILVSEIMLQQTQVSRVLIKYEEFLRAFPTTKVLANASDAELLKVWSGLGYWRRAKYLKETVKTVENAFGGIFPQDIQTLETLPGIGPYTSHALACFAFQNPDAFIDTNIRRVYLHFFFPDQKNISDKEILPIAQKAVWLENPREWHYALFDYGATELKNKGINKQSRHYHKQSKFKGSFRSFRTNAIRYLLKQKQQKGKADVLEAFVETDLRKQEAVFNAEEILASLIKDGLIVKHKNLYQIQSRKE</sequence>
<evidence type="ECO:0000256" key="8">
    <source>
        <dbReference type="ARBA" id="ARBA00023204"/>
    </source>
</evidence>
<dbReference type="GO" id="GO:0032357">
    <property type="term" value="F:oxidized purine DNA binding"/>
    <property type="evidence" value="ECO:0007669"/>
    <property type="project" value="TreeGrafter"/>
</dbReference>
<evidence type="ECO:0000256" key="2">
    <source>
        <dbReference type="ARBA" id="ARBA00008343"/>
    </source>
</evidence>
<dbReference type="CDD" id="cd00056">
    <property type="entry name" value="ENDO3c"/>
    <property type="match status" value="1"/>
</dbReference>
<evidence type="ECO:0000313" key="12">
    <source>
        <dbReference type="Proteomes" id="UP000178092"/>
    </source>
</evidence>
<dbReference type="EMBL" id="MHTV01000003">
    <property type="protein sequence ID" value="OHA67818.1"/>
    <property type="molecule type" value="Genomic_DNA"/>
</dbReference>
<keyword evidence="3" id="KW-0479">Metal-binding</keyword>
<comment type="cofactor">
    <cofactor evidence="1">
        <name>[4Fe-4S] cluster</name>
        <dbReference type="ChEBI" id="CHEBI:49883"/>
    </cofactor>
</comment>
<evidence type="ECO:0000256" key="4">
    <source>
        <dbReference type="ARBA" id="ARBA00022763"/>
    </source>
</evidence>
<dbReference type="InterPro" id="IPR003265">
    <property type="entry name" value="HhH-GPD_domain"/>
</dbReference>
<evidence type="ECO:0000256" key="9">
    <source>
        <dbReference type="ARBA" id="ARBA00023295"/>
    </source>
</evidence>
<keyword evidence="4" id="KW-0227">DNA damage</keyword>
<dbReference type="GO" id="GO:0006284">
    <property type="term" value="P:base-excision repair"/>
    <property type="evidence" value="ECO:0007669"/>
    <property type="project" value="InterPro"/>
</dbReference>
<evidence type="ECO:0000256" key="7">
    <source>
        <dbReference type="ARBA" id="ARBA00023014"/>
    </source>
</evidence>
<dbReference type="InterPro" id="IPR011257">
    <property type="entry name" value="DNA_glycosylase"/>
</dbReference>
<dbReference type="SMART" id="SM00478">
    <property type="entry name" value="ENDO3c"/>
    <property type="match status" value="1"/>
</dbReference>
<keyword evidence="9" id="KW-0326">Glycosidase</keyword>
<name>A0A1G2R5H4_9BACT</name>
<proteinExistence type="inferred from homology"/>
<evidence type="ECO:0000256" key="3">
    <source>
        <dbReference type="ARBA" id="ARBA00022723"/>
    </source>
</evidence>
<dbReference type="GO" id="GO:0006298">
    <property type="term" value="P:mismatch repair"/>
    <property type="evidence" value="ECO:0007669"/>
    <property type="project" value="TreeGrafter"/>
</dbReference>
<evidence type="ECO:0000259" key="10">
    <source>
        <dbReference type="SMART" id="SM00478"/>
    </source>
</evidence>
<dbReference type="InterPro" id="IPR044298">
    <property type="entry name" value="MIG/MutY"/>
</dbReference>
<protein>
    <recommendedName>
        <fullName evidence="10">HhH-GPD domain-containing protein</fullName>
    </recommendedName>
</protein>
<keyword evidence="8" id="KW-0234">DNA repair</keyword>
<comment type="similarity">
    <text evidence="2">Belongs to the Nth/MutY family.</text>
</comment>
<dbReference type="Pfam" id="PF00730">
    <property type="entry name" value="HhH-GPD"/>
    <property type="match status" value="1"/>
</dbReference>
<feature type="domain" description="HhH-GPD" evidence="10">
    <location>
        <begin position="38"/>
        <end position="186"/>
    </location>
</feature>
<dbReference type="PANTHER" id="PTHR42944:SF1">
    <property type="entry name" value="ADENINE DNA GLYCOSYLASE"/>
    <property type="match status" value="1"/>
</dbReference>
<evidence type="ECO:0000313" key="11">
    <source>
        <dbReference type="EMBL" id="OHA67818.1"/>
    </source>
</evidence>
<dbReference type="AlphaFoldDB" id="A0A1G2R5H4"/>
<evidence type="ECO:0000256" key="1">
    <source>
        <dbReference type="ARBA" id="ARBA00001966"/>
    </source>
</evidence>
<comment type="caution">
    <text evidence="11">The sequence shown here is derived from an EMBL/GenBank/DDBJ whole genome shotgun (WGS) entry which is preliminary data.</text>
</comment>
<dbReference type="GO" id="GO:0000701">
    <property type="term" value="F:purine-specific mismatch base pair DNA N-glycosylase activity"/>
    <property type="evidence" value="ECO:0007669"/>
    <property type="project" value="TreeGrafter"/>
</dbReference>
<dbReference type="Proteomes" id="UP000178092">
    <property type="component" value="Unassembled WGS sequence"/>
</dbReference>
<gene>
    <name evidence="11" type="ORF">A3C04_04225</name>
</gene>
<reference evidence="11 12" key="1">
    <citation type="journal article" date="2016" name="Nat. Commun.">
        <title>Thousands of microbial genomes shed light on interconnected biogeochemical processes in an aquifer system.</title>
        <authorList>
            <person name="Anantharaman K."/>
            <person name="Brown C.T."/>
            <person name="Hug L.A."/>
            <person name="Sharon I."/>
            <person name="Castelle C.J."/>
            <person name="Probst A.J."/>
            <person name="Thomas B.C."/>
            <person name="Singh A."/>
            <person name="Wilkins M.J."/>
            <person name="Karaoz U."/>
            <person name="Brodie E.L."/>
            <person name="Williams K.H."/>
            <person name="Hubbard S.S."/>
            <person name="Banfield J.F."/>
        </authorList>
    </citation>
    <scope>NUCLEOTIDE SEQUENCE [LARGE SCALE GENOMIC DNA]</scope>
</reference>
<dbReference type="GO" id="GO:0035485">
    <property type="term" value="F:adenine/guanine mispair binding"/>
    <property type="evidence" value="ECO:0007669"/>
    <property type="project" value="TreeGrafter"/>
</dbReference>
<dbReference type="Gene3D" id="1.10.340.30">
    <property type="entry name" value="Hypothetical protein, domain 2"/>
    <property type="match status" value="1"/>
</dbReference>
<organism evidence="11 12">
    <name type="scientific">Candidatus Wildermuthbacteria bacterium RIFCSPHIGHO2_02_FULL_45_25</name>
    <dbReference type="NCBI Taxonomy" id="1802450"/>
    <lineage>
        <taxon>Bacteria</taxon>
        <taxon>Candidatus Wildermuthiibacteriota</taxon>
    </lineage>
</organism>
<dbReference type="GO" id="GO:0051536">
    <property type="term" value="F:iron-sulfur cluster binding"/>
    <property type="evidence" value="ECO:0007669"/>
    <property type="project" value="UniProtKB-KW"/>
</dbReference>
<dbReference type="GO" id="GO:0034039">
    <property type="term" value="F:8-oxo-7,8-dihydroguanine DNA N-glycosylase activity"/>
    <property type="evidence" value="ECO:0007669"/>
    <property type="project" value="TreeGrafter"/>
</dbReference>
<keyword evidence="6" id="KW-0408">Iron</keyword>
<dbReference type="InterPro" id="IPR023170">
    <property type="entry name" value="HhH_base_excis_C"/>
</dbReference>